<dbReference type="InterPro" id="IPR036919">
    <property type="entry name" value="Ribo_uL30_ferredoxin-like_sf"/>
</dbReference>
<dbReference type="FunFam" id="3.30.1390.20:FF:000002">
    <property type="entry name" value="60S ribosomal protein L7"/>
    <property type="match status" value="1"/>
</dbReference>
<dbReference type="Gene3D" id="3.30.1390.20">
    <property type="entry name" value="Ribosomal protein L30, ferredoxin-like fold domain"/>
    <property type="match status" value="2"/>
</dbReference>
<protein>
    <recommendedName>
        <fullName evidence="8">60S ribosomal protein L7</fullName>
    </recommendedName>
</protein>
<dbReference type="EMBL" id="NMUH01001892">
    <property type="protein sequence ID" value="MQL96239.1"/>
    <property type="molecule type" value="Genomic_DNA"/>
</dbReference>
<sequence>MGEEAKVAVVLDSVLKKRKRAEEWGTAKKQEVDAKKKNAENRKLIFTRALQYTKEYEAQDKELIQLKREARLKGGFYVNREPKLLFIIRIGGINAMHPKTRKILQLLRLCQIFNRVFLKVNKATLNMLHKVEPYVTYGYPNLKSVRELIYKRGYGKLNKHRIALTDNSVVEQALGKFGIISVEDLIHEIMTVGPHFKEANNFLWPFKLKAPLSGLKKKRNHYVEGGDAGNRENYINELIRRMN</sequence>
<dbReference type="AlphaFoldDB" id="A0A843VYP1"/>
<evidence type="ECO:0000256" key="3">
    <source>
        <dbReference type="ARBA" id="ARBA00023274"/>
    </source>
</evidence>
<keyword evidence="3" id="KW-0687">Ribonucleoprotein</keyword>
<organism evidence="6 7">
    <name type="scientific">Colocasia esculenta</name>
    <name type="common">Wild taro</name>
    <name type="synonym">Arum esculentum</name>
    <dbReference type="NCBI Taxonomy" id="4460"/>
    <lineage>
        <taxon>Eukaryota</taxon>
        <taxon>Viridiplantae</taxon>
        <taxon>Streptophyta</taxon>
        <taxon>Embryophyta</taxon>
        <taxon>Tracheophyta</taxon>
        <taxon>Spermatophyta</taxon>
        <taxon>Magnoliopsida</taxon>
        <taxon>Liliopsida</taxon>
        <taxon>Araceae</taxon>
        <taxon>Aroideae</taxon>
        <taxon>Colocasieae</taxon>
        <taxon>Colocasia</taxon>
    </lineage>
</organism>
<dbReference type="SUPFAM" id="SSF55129">
    <property type="entry name" value="Ribosomal protein L30p/L7e"/>
    <property type="match status" value="1"/>
</dbReference>
<dbReference type="NCBIfam" id="TIGR01310">
    <property type="entry name" value="uL30_euk"/>
    <property type="match status" value="1"/>
</dbReference>
<dbReference type="OrthoDB" id="28644at2759"/>
<keyword evidence="2" id="KW-0689">Ribosomal protein</keyword>
<feature type="domain" description="Large ribosomal subunit protein uL30 N-terminal eukaryotes" evidence="5">
    <location>
        <begin position="12"/>
        <end position="79"/>
    </location>
</feature>
<comment type="similarity">
    <text evidence="1">Belongs to the universal ribosomal protein uL30 family.</text>
</comment>
<dbReference type="FunFam" id="3.30.1390.20:FF:000003">
    <property type="entry name" value="60S ribosomal protein L7"/>
    <property type="match status" value="1"/>
</dbReference>
<keyword evidence="7" id="KW-1185">Reference proteome</keyword>
<dbReference type="CDD" id="cd01657">
    <property type="entry name" value="Ribosomal_L7_archeal_euk"/>
    <property type="match status" value="1"/>
</dbReference>
<dbReference type="PANTHER" id="PTHR11524:SF16">
    <property type="entry name" value="LARGE RIBOSOMAL SUBUNIT PROTEIN UL30"/>
    <property type="match status" value="1"/>
</dbReference>
<feature type="domain" description="Large ribosomal subunit protein uL30-like ferredoxin-like fold" evidence="4">
    <location>
        <begin position="85"/>
        <end position="135"/>
    </location>
</feature>
<dbReference type="PANTHER" id="PTHR11524">
    <property type="entry name" value="60S RIBOSOMAL PROTEIN L7"/>
    <property type="match status" value="1"/>
</dbReference>
<dbReference type="Pfam" id="PF00327">
    <property type="entry name" value="Ribosomal_L30"/>
    <property type="match status" value="1"/>
</dbReference>
<dbReference type="InterPro" id="IPR005998">
    <property type="entry name" value="Ribosomal_uL30_euk"/>
</dbReference>
<evidence type="ECO:0000313" key="6">
    <source>
        <dbReference type="EMBL" id="MQL96239.1"/>
    </source>
</evidence>
<dbReference type="InterPro" id="IPR035808">
    <property type="entry name" value="Ribosomal_uL30_euk_arc"/>
</dbReference>
<dbReference type="GO" id="GO:0003723">
    <property type="term" value="F:RNA binding"/>
    <property type="evidence" value="ECO:0007669"/>
    <property type="project" value="InterPro"/>
</dbReference>
<reference evidence="6" key="1">
    <citation type="submission" date="2017-07" db="EMBL/GenBank/DDBJ databases">
        <title>Taro Niue Genome Assembly and Annotation.</title>
        <authorList>
            <person name="Atibalentja N."/>
            <person name="Keating K."/>
            <person name="Fields C.J."/>
        </authorList>
    </citation>
    <scope>NUCLEOTIDE SEQUENCE</scope>
    <source>
        <strain evidence="6">Niue_2</strain>
        <tissue evidence="6">Leaf</tissue>
    </source>
</reference>
<dbReference type="InterPro" id="IPR039699">
    <property type="entry name" value="Ribosomal_uL30"/>
</dbReference>
<comment type="caution">
    <text evidence="6">The sequence shown here is derived from an EMBL/GenBank/DDBJ whole genome shotgun (WGS) entry which is preliminary data.</text>
</comment>
<dbReference type="GO" id="GO:0003735">
    <property type="term" value="F:structural constituent of ribosome"/>
    <property type="evidence" value="ECO:0007669"/>
    <property type="project" value="TreeGrafter"/>
</dbReference>
<dbReference type="Proteomes" id="UP000652761">
    <property type="component" value="Unassembled WGS sequence"/>
</dbReference>
<gene>
    <name evidence="6" type="ORF">Taro_028915</name>
</gene>
<dbReference type="GO" id="GO:0000463">
    <property type="term" value="P:maturation of LSU-rRNA from tricistronic rRNA transcript (SSU-rRNA, 5.8S rRNA, LSU-rRNA)"/>
    <property type="evidence" value="ECO:0007669"/>
    <property type="project" value="TreeGrafter"/>
</dbReference>
<evidence type="ECO:0000256" key="2">
    <source>
        <dbReference type="ARBA" id="ARBA00022980"/>
    </source>
</evidence>
<evidence type="ECO:0000259" key="5">
    <source>
        <dbReference type="Pfam" id="PF08079"/>
    </source>
</evidence>
<dbReference type="InterPro" id="IPR016082">
    <property type="entry name" value="Ribosomal_uL30_ferredoxin-like"/>
</dbReference>
<dbReference type="Pfam" id="PF08079">
    <property type="entry name" value="Ribosomal_L30_N"/>
    <property type="match status" value="1"/>
</dbReference>
<name>A0A843VYP1_COLES</name>
<dbReference type="PROSITE" id="PS00634">
    <property type="entry name" value="RIBOSOMAL_L30"/>
    <property type="match status" value="1"/>
</dbReference>
<evidence type="ECO:0000259" key="4">
    <source>
        <dbReference type="Pfam" id="PF00327"/>
    </source>
</evidence>
<evidence type="ECO:0008006" key="8">
    <source>
        <dbReference type="Google" id="ProtNLM"/>
    </source>
</evidence>
<evidence type="ECO:0000313" key="7">
    <source>
        <dbReference type="Proteomes" id="UP000652761"/>
    </source>
</evidence>
<dbReference type="InterPro" id="IPR012988">
    <property type="entry name" value="Ribosomal_uL30_N_euk"/>
</dbReference>
<dbReference type="GO" id="GO:0022625">
    <property type="term" value="C:cytosolic large ribosomal subunit"/>
    <property type="evidence" value="ECO:0007669"/>
    <property type="project" value="TreeGrafter"/>
</dbReference>
<accession>A0A843VYP1</accession>
<evidence type="ECO:0000256" key="1">
    <source>
        <dbReference type="ARBA" id="ARBA00007594"/>
    </source>
</evidence>
<proteinExistence type="inferred from homology"/>
<dbReference type="InterPro" id="IPR018038">
    <property type="entry name" value="Ribosomal_uL30_CS"/>
</dbReference>